<evidence type="ECO:0000313" key="1">
    <source>
        <dbReference type="EMBL" id="BCE56414.1"/>
    </source>
</evidence>
<sequence>MEHELSATFSYKIMDCNTDGWARVEFIHETLGRLTKPNVFIPLNHSAEEQRGAIVMQFPARAFHSRYLAQLARAGKPLAPASLVGQFTYRIDRPMEDPVGLPMDTQKV</sequence>
<dbReference type="AlphaFoldDB" id="A0A809ZVW5"/>
<gene>
    <name evidence="1" type="ORF">XF5B_39260</name>
</gene>
<organism evidence="1">
    <name type="scientific">Bradyrhizobium diazoefficiens</name>
    <dbReference type="NCBI Taxonomy" id="1355477"/>
    <lineage>
        <taxon>Bacteria</taxon>
        <taxon>Pseudomonadati</taxon>
        <taxon>Pseudomonadota</taxon>
        <taxon>Alphaproteobacteria</taxon>
        <taxon>Hyphomicrobiales</taxon>
        <taxon>Nitrobacteraceae</taxon>
        <taxon>Bradyrhizobium</taxon>
    </lineage>
</organism>
<dbReference type="EMBL" id="AP023095">
    <property type="protein sequence ID" value="BCE56414.1"/>
    <property type="molecule type" value="Genomic_DNA"/>
</dbReference>
<dbReference type="RefSeq" id="WP_183117528.1">
    <property type="nucleotide sequence ID" value="NZ_AP022638.1"/>
</dbReference>
<accession>A0A809ZVW5</accession>
<proteinExistence type="predicted"/>
<protein>
    <submittedName>
        <fullName evidence="1">Uncharacterized protein</fullName>
    </submittedName>
</protein>
<reference evidence="1" key="1">
    <citation type="submission" date="2020-05" db="EMBL/GenBank/DDBJ databases">
        <title>Complete genome sequence of Bradyrhizobium diazoefficiens XF5 isolated from soybean nodule.</title>
        <authorList>
            <person name="Noda R."/>
            <person name="Kakizaki K."/>
            <person name="Minamisawa K."/>
        </authorList>
    </citation>
    <scope>NUCLEOTIDE SEQUENCE</scope>
    <source>
        <strain evidence="1">XF5</strain>
    </source>
</reference>
<name>A0A809ZVW5_9BRAD</name>